<keyword evidence="4" id="KW-0325">Glycoprotein</keyword>
<dbReference type="EMBL" id="JBBCAQ010000028">
    <property type="protein sequence ID" value="KAK7585938.1"/>
    <property type="molecule type" value="Genomic_DNA"/>
</dbReference>
<dbReference type="Gene3D" id="3.90.400.10">
    <property type="entry name" value="Oligo-1,6-glucosidase, Domain 2"/>
    <property type="match status" value="2"/>
</dbReference>
<dbReference type="Gene3D" id="3.20.20.80">
    <property type="entry name" value="Glycosidases"/>
    <property type="match status" value="2"/>
</dbReference>
<evidence type="ECO:0000256" key="2">
    <source>
        <dbReference type="ARBA" id="ARBA00008061"/>
    </source>
</evidence>
<dbReference type="Gene3D" id="2.60.40.1180">
    <property type="entry name" value="Golgi alpha-mannosidase II"/>
    <property type="match status" value="1"/>
</dbReference>
<evidence type="ECO:0000256" key="4">
    <source>
        <dbReference type="ARBA" id="ARBA00023180"/>
    </source>
</evidence>
<evidence type="ECO:0000256" key="3">
    <source>
        <dbReference type="ARBA" id="ARBA00012741"/>
    </source>
</evidence>
<feature type="domain" description="Glycosyl hydrolase family 13 catalytic" evidence="6">
    <location>
        <begin position="2"/>
        <end position="385"/>
    </location>
</feature>
<dbReference type="AlphaFoldDB" id="A0AAN9TUY7"/>
<proteinExistence type="inferred from homology"/>
<reference evidence="7 8" key="1">
    <citation type="submission" date="2024-03" db="EMBL/GenBank/DDBJ databases">
        <title>Adaptation during the transition from Ophiocordyceps entomopathogen to insect associate is accompanied by gene loss and intensified selection.</title>
        <authorList>
            <person name="Ward C.M."/>
            <person name="Onetto C.A."/>
            <person name="Borneman A.R."/>
        </authorList>
    </citation>
    <scope>NUCLEOTIDE SEQUENCE [LARGE SCALE GENOMIC DNA]</scope>
    <source>
        <strain evidence="7">AWRI1</strain>
        <tissue evidence="7">Single Adult Female</tissue>
    </source>
</reference>
<evidence type="ECO:0000313" key="7">
    <source>
        <dbReference type="EMBL" id="KAK7585938.1"/>
    </source>
</evidence>
<organism evidence="7 8">
    <name type="scientific">Parthenolecanium corni</name>
    <dbReference type="NCBI Taxonomy" id="536013"/>
    <lineage>
        <taxon>Eukaryota</taxon>
        <taxon>Metazoa</taxon>
        <taxon>Ecdysozoa</taxon>
        <taxon>Arthropoda</taxon>
        <taxon>Hexapoda</taxon>
        <taxon>Insecta</taxon>
        <taxon>Pterygota</taxon>
        <taxon>Neoptera</taxon>
        <taxon>Paraneoptera</taxon>
        <taxon>Hemiptera</taxon>
        <taxon>Sternorrhyncha</taxon>
        <taxon>Coccoidea</taxon>
        <taxon>Coccidae</taxon>
        <taxon>Parthenolecanium</taxon>
    </lineage>
</organism>
<dbReference type="InterPro" id="IPR045857">
    <property type="entry name" value="O16G_dom_2"/>
</dbReference>
<dbReference type="PANTHER" id="PTHR10357:SF179">
    <property type="entry name" value="NEUTRAL AND BASIC AMINO ACID TRANSPORT PROTEIN RBAT"/>
    <property type="match status" value="1"/>
</dbReference>
<dbReference type="Proteomes" id="UP001367676">
    <property type="component" value="Unassembled WGS sequence"/>
</dbReference>
<sequence>MSFKDSDGDGVGDLNGIKSRIDHFSDLQIGSIWITPFFESPEDDIGYDISNYTNINPKFGKMKDFEELSEEAAKRGIKIIIDLVINHSSDEHIWFKKSVDRIKPYDEFYMWQDPKGYDSNGRPIPPNNWMSLFGDSAWQWNDKRKQFYYHAFSKKQADLNLRNEMLKKEIKNIIKFWVHKGVSGFRLDAAGQYMEDALLRDEPLLNPSIKKKEYDWRDFNHIYTLNLPETYELIHELRLVLDEMNEKKGGAERIMISEVFGNLTMQRKFYGSEKYPVTHFPFHFIIGSDYCTARKLHERITEWLENIPEHGVANWISESHDTNRVGGRFVREYLHIENFLMMMLPGVACFYYGLEIGMVNSPVRPDQIQDKHSDPLSFRGRDVARTPMQWDDSMNAGFTTARKSWLPVHPNYWSENVESQKKFGNSYYNIFKDLLRLRKTKTCKNGKFNSYMMSRWIYAFTRVLKGYETYVVVMNLGTETEIVNLAGEIPHLGDSLKVVVASDNAGYKKSQLLAAKLALPLVARWRPDGTPSLPPLLAGKLAQPLAARWRPDGRPVSASLFFNTKELSAYVFLVKYKKDKEDEWWRYTTVYEVLIPSFKDSDGDGIGDIKGLTTMLDHFVDLEIETIHISPPQKQPMADLGYDIENFHDIDPIFGTMEDFEELILELKRRGLKLIMDFVLNHSSDKHPWFSKSIDKIEPYTDYYVWRSPNNYDEHGIPIPPNNWLSMEGKSAWKWNAKRKQFYYHVFSEQQPDFNLRNPSLVEQLKNMTKFWLEKGVSGICLETPGVYMEDPQFRNEEIAHWIHNKSYLDLPDSYHKYTLNLNDSYQFVHLLREFIDYHFDISQKVLISGDRTSLKYTMKYYGKDDYNVVHFPLNFLLTSVTPFPSSKILYNLIKDWFRKMPARGIANWQAENHYDVKRIGSRLNAEYMDIMMILVMTLPGVASIYYGQEIGMMNTKLRPDQIRDTRWHDSGRSPMQWDDSMNAGFSSNSKLWLPVNSNYYQVNVETQKKQRNSRYKLCSILSSYRRTNTLKDGDFKPYLISPWIFAFTRQNTDYNDVKKSIILVIINTGSESEMLHLHTSIPHLPPYLKVIAASMNAGYERG</sequence>
<dbReference type="InterPro" id="IPR013780">
    <property type="entry name" value="Glyco_hydro_b"/>
</dbReference>
<feature type="domain" description="Glycosyl hydrolase family 13 catalytic" evidence="6">
    <location>
        <begin position="592"/>
        <end position="977"/>
    </location>
</feature>
<evidence type="ECO:0000259" key="6">
    <source>
        <dbReference type="SMART" id="SM00642"/>
    </source>
</evidence>
<comment type="caution">
    <text evidence="7">The sequence shown here is derived from an EMBL/GenBank/DDBJ whole genome shotgun (WGS) entry which is preliminary data.</text>
</comment>
<name>A0AAN9TUY7_9HEMI</name>
<dbReference type="PANTHER" id="PTHR10357">
    <property type="entry name" value="ALPHA-AMYLASE FAMILY MEMBER"/>
    <property type="match status" value="1"/>
</dbReference>
<dbReference type="SUPFAM" id="SSF51445">
    <property type="entry name" value="(Trans)glycosidases"/>
    <property type="match status" value="2"/>
</dbReference>
<keyword evidence="5" id="KW-0378">Hydrolase</keyword>
<dbReference type="SMART" id="SM00642">
    <property type="entry name" value="Aamy"/>
    <property type="match status" value="2"/>
</dbReference>
<dbReference type="EC" id="3.2.1.20" evidence="3"/>
<protein>
    <recommendedName>
        <fullName evidence="3">alpha-glucosidase</fullName>
        <ecNumber evidence="3">3.2.1.20</ecNumber>
    </recommendedName>
</protein>
<dbReference type="GO" id="GO:0004558">
    <property type="term" value="F:alpha-1,4-glucosidase activity"/>
    <property type="evidence" value="ECO:0007669"/>
    <property type="project" value="UniProtKB-EC"/>
</dbReference>
<dbReference type="GO" id="GO:0005975">
    <property type="term" value="P:carbohydrate metabolic process"/>
    <property type="evidence" value="ECO:0007669"/>
    <property type="project" value="InterPro"/>
</dbReference>
<comment type="catalytic activity">
    <reaction evidence="1">
        <text>Hydrolysis of terminal, non-reducing (1-&gt;4)-linked alpha-D-glucose residues with release of alpha-D-glucose.</text>
        <dbReference type="EC" id="3.2.1.20"/>
    </reaction>
</comment>
<dbReference type="Pfam" id="PF00128">
    <property type="entry name" value="Alpha-amylase"/>
    <property type="match status" value="2"/>
</dbReference>
<comment type="similarity">
    <text evidence="2">Belongs to the glycosyl hydrolase 13 family.</text>
</comment>
<dbReference type="FunFam" id="3.90.400.10:FF:000001">
    <property type="entry name" value="Maltase A3, isoform A"/>
    <property type="match status" value="2"/>
</dbReference>
<dbReference type="InterPro" id="IPR006047">
    <property type="entry name" value="GH13_cat_dom"/>
</dbReference>
<evidence type="ECO:0000313" key="8">
    <source>
        <dbReference type="Proteomes" id="UP001367676"/>
    </source>
</evidence>
<keyword evidence="5" id="KW-0326">Glycosidase</keyword>
<keyword evidence="8" id="KW-1185">Reference proteome</keyword>
<gene>
    <name evidence="7" type="ORF">V9T40_000117</name>
</gene>
<dbReference type="InterPro" id="IPR017853">
    <property type="entry name" value="GH"/>
</dbReference>
<evidence type="ECO:0000256" key="1">
    <source>
        <dbReference type="ARBA" id="ARBA00001657"/>
    </source>
</evidence>
<evidence type="ECO:0000256" key="5">
    <source>
        <dbReference type="ARBA" id="ARBA00023295"/>
    </source>
</evidence>
<accession>A0AAN9TUY7</accession>